<accession>A0A183F597</accession>
<keyword evidence="2" id="KW-1185">Reference proteome</keyword>
<dbReference type="EMBL" id="UZAH01001419">
    <property type="protein sequence ID" value="VDO19722.1"/>
    <property type="molecule type" value="Genomic_DNA"/>
</dbReference>
<accession>A0A3P7WQC8</accession>
<reference evidence="1 2" key="1">
    <citation type="submission" date="2018-11" db="EMBL/GenBank/DDBJ databases">
        <authorList>
            <consortium name="Pathogen Informatics"/>
        </authorList>
    </citation>
    <scope>NUCLEOTIDE SEQUENCE [LARGE SCALE GENOMIC DNA]</scope>
</reference>
<name>A0A183F597_HELPZ</name>
<reference evidence="3" key="2">
    <citation type="submission" date="2019-09" db="UniProtKB">
        <authorList>
            <consortium name="WormBaseParasite"/>
        </authorList>
    </citation>
    <scope>IDENTIFICATION</scope>
</reference>
<dbReference type="WBParaSite" id="HPBE_0000133901-mRNA-1">
    <property type="protein sequence ID" value="HPBE_0000133901-mRNA-1"/>
    <property type="gene ID" value="HPBE_0000133901"/>
</dbReference>
<proteinExistence type="predicted"/>
<organism evidence="2 3">
    <name type="scientific">Heligmosomoides polygyrus</name>
    <name type="common">Parasitic roundworm</name>
    <dbReference type="NCBI Taxonomy" id="6339"/>
    <lineage>
        <taxon>Eukaryota</taxon>
        <taxon>Metazoa</taxon>
        <taxon>Ecdysozoa</taxon>
        <taxon>Nematoda</taxon>
        <taxon>Chromadorea</taxon>
        <taxon>Rhabditida</taxon>
        <taxon>Rhabditina</taxon>
        <taxon>Rhabditomorpha</taxon>
        <taxon>Strongyloidea</taxon>
        <taxon>Heligmosomidae</taxon>
        <taxon>Heligmosomoides</taxon>
    </lineage>
</organism>
<gene>
    <name evidence="1" type="ORF">HPBE_LOCUS1340</name>
</gene>
<dbReference type="AlphaFoldDB" id="A0A183F597"/>
<dbReference type="Proteomes" id="UP000050761">
    <property type="component" value="Unassembled WGS sequence"/>
</dbReference>
<evidence type="ECO:0000313" key="3">
    <source>
        <dbReference type="WBParaSite" id="HPBE_0000133901-mRNA-1"/>
    </source>
</evidence>
<protein>
    <submittedName>
        <fullName evidence="3">Ovule protein</fullName>
    </submittedName>
</protein>
<sequence length="74" mass="8590">MLHLEKIPLRNAQFVTESKGFDLEMKVSKMKTEVGRRHSLTTTNSKPWWKRIRDKPWESQHSISALTAALLVVT</sequence>
<evidence type="ECO:0000313" key="1">
    <source>
        <dbReference type="EMBL" id="VDO19722.1"/>
    </source>
</evidence>
<dbReference type="OrthoDB" id="6537982at2759"/>
<evidence type="ECO:0000313" key="2">
    <source>
        <dbReference type="Proteomes" id="UP000050761"/>
    </source>
</evidence>